<dbReference type="RefSeq" id="WP_378801163.1">
    <property type="nucleotide sequence ID" value="NZ_JBHUER010000014.1"/>
</dbReference>
<evidence type="ECO:0000313" key="3">
    <source>
        <dbReference type="Proteomes" id="UP001597308"/>
    </source>
</evidence>
<accession>A0ABW4KDB1</accession>
<protein>
    <submittedName>
        <fullName evidence="2">TIGR02588 family protein</fullName>
    </submittedName>
</protein>
<organism evidence="2 3">
    <name type="scientific">Methylopila henanensis</name>
    <dbReference type="NCBI Taxonomy" id="873516"/>
    <lineage>
        <taxon>Bacteria</taxon>
        <taxon>Pseudomonadati</taxon>
        <taxon>Pseudomonadota</taxon>
        <taxon>Alphaproteobacteria</taxon>
        <taxon>Hyphomicrobiales</taxon>
        <taxon>Methylopilaceae</taxon>
        <taxon>Methylopila</taxon>
    </lineage>
</organism>
<sequence length="134" mass="14261">MAETGSKPQKPEVARIEWAVGALGAAIVVAVLGVLAYEAVVHRDGAPTLVARVVDVTPTEAGHVVRFRTENRGPSTAAEVVVRATLTQGDRTLEEAETTLDYVARRSEREAGVILKADPASGTLELRATSYRKP</sequence>
<keyword evidence="3" id="KW-1185">Reference proteome</keyword>
<dbReference type="Proteomes" id="UP001597308">
    <property type="component" value="Unassembled WGS sequence"/>
</dbReference>
<keyword evidence="1" id="KW-1133">Transmembrane helix</keyword>
<name>A0ABW4KDB1_9HYPH</name>
<proteinExistence type="predicted"/>
<dbReference type="EMBL" id="JBHUER010000014">
    <property type="protein sequence ID" value="MFD1705111.1"/>
    <property type="molecule type" value="Genomic_DNA"/>
</dbReference>
<comment type="caution">
    <text evidence="2">The sequence shown here is derived from an EMBL/GenBank/DDBJ whole genome shotgun (WGS) entry which is preliminary data.</text>
</comment>
<keyword evidence="1" id="KW-0472">Membrane</keyword>
<evidence type="ECO:0000313" key="2">
    <source>
        <dbReference type="EMBL" id="MFD1705111.1"/>
    </source>
</evidence>
<evidence type="ECO:0000256" key="1">
    <source>
        <dbReference type="SAM" id="Phobius"/>
    </source>
</evidence>
<reference evidence="3" key="1">
    <citation type="journal article" date="2019" name="Int. J. Syst. Evol. Microbiol.">
        <title>The Global Catalogue of Microorganisms (GCM) 10K type strain sequencing project: providing services to taxonomists for standard genome sequencing and annotation.</title>
        <authorList>
            <consortium name="The Broad Institute Genomics Platform"/>
            <consortium name="The Broad Institute Genome Sequencing Center for Infectious Disease"/>
            <person name="Wu L."/>
            <person name="Ma J."/>
        </authorList>
    </citation>
    <scope>NUCLEOTIDE SEQUENCE [LARGE SCALE GENOMIC DNA]</scope>
    <source>
        <strain evidence="3">KCTC 23707</strain>
    </source>
</reference>
<feature type="transmembrane region" description="Helical" evidence="1">
    <location>
        <begin position="18"/>
        <end position="37"/>
    </location>
</feature>
<gene>
    <name evidence="2" type="ORF">ACFSCV_19060</name>
</gene>
<keyword evidence="1" id="KW-0812">Transmembrane</keyword>